<keyword evidence="2" id="KW-0479">Metal-binding</keyword>
<dbReference type="EMBL" id="JAAPAO010001527">
    <property type="protein sequence ID" value="KAF4649470.1"/>
    <property type="molecule type" value="Genomic_DNA"/>
</dbReference>
<dbReference type="AlphaFoldDB" id="A0A7J6KQZ1"/>
<dbReference type="FunFam" id="2.40.50.140:FF:000041">
    <property type="entry name" value="Replication protein A subunit"/>
    <property type="match status" value="1"/>
</dbReference>
<name>A0A7J6KQZ1_PERCH</name>
<proteinExistence type="inferred from homology"/>
<gene>
    <name evidence="7" type="primary">RPA1_1</name>
    <name evidence="7" type="ORF">FOL47_002058</name>
</gene>
<keyword evidence="8" id="KW-1185">Reference proteome</keyword>
<keyword evidence="7" id="KW-0687">Ribonucleoprotein</keyword>
<dbReference type="SUPFAM" id="SSF50249">
    <property type="entry name" value="Nucleic acid-binding proteins"/>
    <property type="match status" value="1"/>
</dbReference>
<keyword evidence="3" id="KW-0863">Zinc-finger</keyword>
<feature type="region of interest" description="Disordered" evidence="6">
    <location>
        <begin position="1"/>
        <end position="46"/>
    </location>
</feature>
<comment type="similarity">
    <text evidence="1">Belongs to the replication factor A protein 1 family.</text>
</comment>
<dbReference type="GO" id="GO:0005840">
    <property type="term" value="C:ribosome"/>
    <property type="evidence" value="ECO:0007669"/>
    <property type="project" value="UniProtKB-KW"/>
</dbReference>
<feature type="compositionally biased region" description="Polar residues" evidence="6">
    <location>
        <begin position="1"/>
        <end position="12"/>
    </location>
</feature>
<evidence type="ECO:0000256" key="4">
    <source>
        <dbReference type="ARBA" id="ARBA00022833"/>
    </source>
</evidence>
<dbReference type="GO" id="GO:0008270">
    <property type="term" value="F:zinc ion binding"/>
    <property type="evidence" value="ECO:0007669"/>
    <property type="project" value="UniProtKB-KW"/>
</dbReference>
<accession>A0A7J6KQZ1</accession>
<protein>
    <submittedName>
        <fullName evidence="7">60S acidic ribosomal protein P1</fullName>
    </submittedName>
</protein>
<sequence>MASTPDNKQNIYKTVDARSERTRASSSKPYSKEETDSPRCEDKLDDKPACTPIAELKITEKGAARPTIRGRVISRTELKFYEHGHHKGSVFSIMVVDEASSSIRMVFFDKAADTYHGIIKEGLVFLFASVRVTAASSKYNPNAALE</sequence>
<keyword evidence="5" id="KW-0238">DNA-binding</keyword>
<evidence type="ECO:0000256" key="3">
    <source>
        <dbReference type="ARBA" id="ARBA00022771"/>
    </source>
</evidence>
<dbReference type="GO" id="GO:0003677">
    <property type="term" value="F:DNA binding"/>
    <property type="evidence" value="ECO:0007669"/>
    <property type="project" value="UniProtKB-KW"/>
</dbReference>
<dbReference type="InterPro" id="IPR012340">
    <property type="entry name" value="NA-bd_OB-fold"/>
</dbReference>
<keyword evidence="4" id="KW-0862">Zinc</keyword>
<comment type="caution">
    <text evidence="7">The sequence shown here is derived from an EMBL/GenBank/DDBJ whole genome shotgun (WGS) entry which is preliminary data.</text>
</comment>
<evidence type="ECO:0000256" key="1">
    <source>
        <dbReference type="ARBA" id="ARBA00005690"/>
    </source>
</evidence>
<evidence type="ECO:0000256" key="5">
    <source>
        <dbReference type="ARBA" id="ARBA00023125"/>
    </source>
</evidence>
<dbReference type="Gene3D" id="2.40.50.140">
    <property type="entry name" value="Nucleic acid-binding proteins"/>
    <property type="match status" value="1"/>
</dbReference>
<dbReference type="Proteomes" id="UP000591131">
    <property type="component" value="Unassembled WGS sequence"/>
</dbReference>
<evidence type="ECO:0000256" key="6">
    <source>
        <dbReference type="SAM" id="MobiDB-lite"/>
    </source>
</evidence>
<evidence type="ECO:0000313" key="7">
    <source>
        <dbReference type="EMBL" id="KAF4649470.1"/>
    </source>
</evidence>
<organism evidence="7 8">
    <name type="scientific">Perkinsus chesapeaki</name>
    <name type="common">Clam parasite</name>
    <name type="synonym">Perkinsus andrewsi</name>
    <dbReference type="NCBI Taxonomy" id="330153"/>
    <lineage>
        <taxon>Eukaryota</taxon>
        <taxon>Sar</taxon>
        <taxon>Alveolata</taxon>
        <taxon>Perkinsozoa</taxon>
        <taxon>Perkinsea</taxon>
        <taxon>Perkinsida</taxon>
        <taxon>Perkinsidae</taxon>
        <taxon>Perkinsus</taxon>
    </lineage>
</organism>
<keyword evidence="7" id="KW-0689">Ribosomal protein</keyword>
<evidence type="ECO:0000256" key="2">
    <source>
        <dbReference type="ARBA" id="ARBA00022723"/>
    </source>
</evidence>
<feature type="non-terminal residue" evidence="7">
    <location>
        <position position="146"/>
    </location>
</feature>
<feature type="compositionally biased region" description="Basic and acidic residues" evidence="6">
    <location>
        <begin position="30"/>
        <end position="46"/>
    </location>
</feature>
<evidence type="ECO:0000313" key="8">
    <source>
        <dbReference type="Proteomes" id="UP000591131"/>
    </source>
</evidence>
<reference evidence="7 8" key="1">
    <citation type="submission" date="2020-04" db="EMBL/GenBank/DDBJ databases">
        <title>Perkinsus chesapeaki whole genome sequence.</title>
        <authorList>
            <person name="Bogema D.R."/>
        </authorList>
    </citation>
    <scope>NUCLEOTIDE SEQUENCE [LARGE SCALE GENOMIC DNA]</scope>
    <source>
        <strain evidence="7">ATCC PRA-425</strain>
    </source>
</reference>